<evidence type="ECO:0008006" key="5">
    <source>
        <dbReference type="Google" id="ProtNLM"/>
    </source>
</evidence>
<dbReference type="Pfam" id="PF04738">
    <property type="entry name" value="Lant_dehydr_N"/>
    <property type="match status" value="2"/>
</dbReference>
<proteinExistence type="predicted"/>
<organism evidence="3 4">
    <name type="scientific">Mucilaginibacter psychrotolerans</name>
    <dbReference type="NCBI Taxonomy" id="1524096"/>
    <lineage>
        <taxon>Bacteria</taxon>
        <taxon>Pseudomonadati</taxon>
        <taxon>Bacteroidota</taxon>
        <taxon>Sphingobacteriia</taxon>
        <taxon>Sphingobacteriales</taxon>
        <taxon>Sphingobacteriaceae</taxon>
        <taxon>Mucilaginibacter</taxon>
    </lineage>
</organism>
<feature type="domain" description="Lantibiotic dehydratase N-terminal" evidence="1">
    <location>
        <begin position="268"/>
        <end position="587"/>
    </location>
</feature>
<dbReference type="Proteomes" id="UP000297540">
    <property type="component" value="Unassembled WGS sequence"/>
</dbReference>
<keyword evidence="4" id="KW-1185">Reference proteome</keyword>
<accession>A0A4Y8SDL8</accession>
<name>A0A4Y8SDL8_9SPHI</name>
<dbReference type="Pfam" id="PF14028">
    <property type="entry name" value="Lant_dehydr_C"/>
    <property type="match status" value="1"/>
</dbReference>
<dbReference type="InterPro" id="IPR006827">
    <property type="entry name" value="Lant_deHydtase_N"/>
</dbReference>
<reference evidence="3 4" key="1">
    <citation type="journal article" date="2017" name="Int. J. Syst. Evol. Microbiol.">
        <title>Mucilaginibacterpsychrotolerans sp. nov., isolated from peatlands.</title>
        <authorList>
            <person name="Deng Y."/>
            <person name="Shen L."/>
            <person name="Xu B."/>
            <person name="Liu Y."/>
            <person name="Gu Z."/>
            <person name="Liu H."/>
            <person name="Zhou Y."/>
        </authorList>
    </citation>
    <scope>NUCLEOTIDE SEQUENCE [LARGE SCALE GENOMIC DNA]</scope>
    <source>
        <strain evidence="3 4">NH7-4</strain>
    </source>
</reference>
<evidence type="ECO:0000313" key="3">
    <source>
        <dbReference type="EMBL" id="TFF37028.1"/>
    </source>
</evidence>
<evidence type="ECO:0000313" key="4">
    <source>
        <dbReference type="Proteomes" id="UP000297540"/>
    </source>
</evidence>
<dbReference type="AlphaFoldDB" id="A0A4Y8SDL8"/>
<evidence type="ECO:0000259" key="2">
    <source>
        <dbReference type="Pfam" id="PF14028"/>
    </source>
</evidence>
<protein>
    <recommendedName>
        <fullName evidence="5">Lantibiotic dehydratase</fullName>
    </recommendedName>
</protein>
<comment type="caution">
    <text evidence="3">The sequence shown here is derived from an EMBL/GenBank/DDBJ whole genome shotgun (WGS) entry which is preliminary data.</text>
</comment>
<gene>
    <name evidence="3" type="ORF">E2R66_13150</name>
</gene>
<dbReference type="NCBIfam" id="TIGR03891">
    <property type="entry name" value="thiopep_ocin"/>
    <property type="match status" value="1"/>
</dbReference>
<dbReference type="EMBL" id="SOZE01000012">
    <property type="protein sequence ID" value="TFF37028.1"/>
    <property type="molecule type" value="Genomic_DNA"/>
</dbReference>
<feature type="domain" description="Lantibiotic dehydratase N-terminal" evidence="1">
    <location>
        <begin position="29"/>
        <end position="225"/>
    </location>
</feature>
<feature type="domain" description="Thiopeptide-type bacteriocin biosynthesis" evidence="2">
    <location>
        <begin position="680"/>
        <end position="929"/>
    </location>
</feature>
<dbReference type="InterPro" id="IPR023809">
    <property type="entry name" value="Thiopep_bacteriocin_synth_dom"/>
</dbReference>
<evidence type="ECO:0000259" key="1">
    <source>
        <dbReference type="Pfam" id="PF04738"/>
    </source>
</evidence>
<sequence>MELMAFDILLCRTPVFSVEDDLEEKWDELKTMIRDSSPPLFEIIKDLDYPQLKSAGKKINYSIWKYFNRARFRATPFGRFAAFSAVHLKNGECPSLVLKHKLNTLDLIDWGAKDGQLNDFRKVLKYAEWFQINSSIYRVRSELRFIRFKNDCFEIGSVTTFPELDTILEHCIERIQKRDLYRVMQSGHELNIKDVDILLEQMLTLQLILCDRLPNITGEDYFKRLSVKKETTHINYTIAERKVESGGFDLNRVRNVPNLVKFLQANLPPAENGALSDFKHAFLKKFEQSAIPLLIAMDPELGVGYKNLAHPVEDLDLIEEINKTKRLPESNDTVSYTKLHNFLLNAMLTGTEIKLDNFTNQKDIDPLSLPNSLSVMLRLYNEQPVIESIGGCTANALIGRFTMASHELTLSGQHISASESDANPDLIFFDIAYQAEKEVDNVNRRKQLYPYELPILTWSSHQATLCLDDILVAIRNFEIILWSKKYDKRLIPRIPSAYNYGRSDLSVYRFLCDLQHQGIKSDLSFNFQHFFPNLVRYPRVTYKDIIVSPAMWLIPENIKKLSNCDDTKNSILQLKAWFQNKAINFCIRSGISDQKLCFNPNEDSDLIALLSYFRQNQSGDIYISEALLPEKSEVSDITGKPYIAEYILNYGHSERVYKGNYLINEKNSMSPSNILPGGDWLYFEIYCHPSRSNEILLNQINEFIKESQEQISKWFFIRYDDPKPHIRLRLQIVDSSFGYQIVKNLKSFLENDFHTGLISDIQIKTYYREIERYGAGRIEFVEEFFFLDSLNVKLLLANRHPTIQLYCTALNLFQSLFKLCFNSIDVEIDFATNMADTFKNEFSLDHRSLKKINQSFQYHKLTLSGTGGKLLPDLSSSYTKVLLNILNDCDSEHQRMKIIADLLHMHINRLFDSHQRSHEAIIYQYLVKLLKAKQAALANLQEFPAER</sequence>